<feature type="transmembrane region" description="Helical" evidence="7">
    <location>
        <begin position="195"/>
        <end position="216"/>
    </location>
</feature>
<dbReference type="PANTHER" id="PTHR30151:SF16">
    <property type="entry name" value="ABC TRANSPORTER PERMEASE PROTEIN"/>
    <property type="match status" value="1"/>
</dbReference>
<dbReference type="PANTHER" id="PTHR30151">
    <property type="entry name" value="ALKANE SULFONATE ABC TRANSPORTER-RELATED, MEMBRANE SUBUNIT"/>
    <property type="match status" value="1"/>
</dbReference>
<dbReference type="EMBL" id="SPKJ01000034">
    <property type="protein sequence ID" value="MYZ48316.1"/>
    <property type="molecule type" value="Genomic_DNA"/>
</dbReference>
<gene>
    <name evidence="9" type="ORF">E4O86_11400</name>
</gene>
<dbReference type="SUPFAM" id="SSF161098">
    <property type="entry name" value="MetI-like"/>
    <property type="match status" value="1"/>
</dbReference>
<evidence type="ECO:0000256" key="3">
    <source>
        <dbReference type="ARBA" id="ARBA00022475"/>
    </source>
</evidence>
<reference evidence="9" key="1">
    <citation type="submission" date="2019-03" db="EMBL/GenBank/DDBJ databases">
        <title>Afifella sp. nov., isolated from activated sludge.</title>
        <authorList>
            <person name="Li Q."/>
            <person name="Liu Y."/>
        </authorList>
    </citation>
    <scope>NUCLEOTIDE SEQUENCE</scope>
    <source>
        <strain evidence="9">L72</strain>
    </source>
</reference>
<feature type="transmembrane region" description="Helical" evidence="7">
    <location>
        <begin position="253"/>
        <end position="271"/>
    </location>
</feature>
<dbReference type="Gene3D" id="1.10.3720.10">
    <property type="entry name" value="MetI-like"/>
    <property type="match status" value="1"/>
</dbReference>
<dbReference type="CDD" id="cd06261">
    <property type="entry name" value="TM_PBP2"/>
    <property type="match status" value="1"/>
</dbReference>
<proteinExistence type="inferred from homology"/>
<comment type="subcellular location">
    <subcellularLocation>
        <location evidence="1 7">Cell membrane</location>
        <topology evidence="1 7">Multi-pass membrane protein</topology>
    </subcellularLocation>
</comment>
<comment type="caution">
    <text evidence="9">The sequence shown here is derived from an EMBL/GenBank/DDBJ whole genome shotgun (WGS) entry which is preliminary data.</text>
</comment>
<feature type="transmembrane region" description="Helical" evidence="7">
    <location>
        <begin position="38"/>
        <end position="61"/>
    </location>
</feature>
<dbReference type="InterPro" id="IPR000515">
    <property type="entry name" value="MetI-like"/>
</dbReference>
<accession>A0A964T4F5</accession>
<feature type="domain" description="ABC transmembrane type-1" evidence="8">
    <location>
        <begin position="89"/>
        <end position="270"/>
    </location>
</feature>
<dbReference type="Pfam" id="PF00528">
    <property type="entry name" value="BPD_transp_1"/>
    <property type="match status" value="1"/>
</dbReference>
<keyword evidence="2 7" id="KW-0813">Transport</keyword>
<evidence type="ECO:0000259" key="8">
    <source>
        <dbReference type="PROSITE" id="PS50928"/>
    </source>
</evidence>
<evidence type="ECO:0000256" key="1">
    <source>
        <dbReference type="ARBA" id="ARBA00004651"/>
    </source>
</evidence>
<feature type="transmembrane region" description="Helical" evidence="7">
    <location>
        <begin position="96"/>
        <end position="116"/>
    </location>
</feature>
<dbReference type="RefSeq" id="WP_161140667.1">
    <property type="nucleotide sequence ID" value="NZ_SPKJ01000034.1"/>
</dbReference>
<keyword evidence="5 7" id="KW-1133">Transmembrane helix</keyword>
<feature type="transmembrane region" description="Helical" evidence="7">
    <location>
        <begin position="153"/>
        <end position="174"/>
    </location>
</feature>
<protein>
    <submittedName>
        <fullName evidence="9">ABC transporter permease</fullName>
    </submittedName>
</protein>
<name>A0A964T4F5_9HYPH</name>
<evidence type="ECO:0000256" key="6">
    <source>
        <dbReference type="ARBA" id="ARBA00023136"/>
    </source>
</evidence>
<dbReference type="GO" id="GO:0005886">
    <property type="term" value="C:plasma membrane"/>
    <property type="evidence" value="ECO:0007669"/>
    <property type="project" value="UniProtKB-SubCell"/>
</dbReference>
<evidence type="ECO:0000256" key="7">
    <source>
        <dbReference type="RuleBase" id="RU363032"/>
    </source>
</evidence>
<dbReference type="OrthoDB" id="8138334at2"/>
<dbReference type="PROSITE" id="PS50928">
    <property type="entry name" value="ABC_TM1"/>
    <property type="match status" value="1"/>
</dbReference>
<comment type="similarity">
    <text evidence="7">Belongs to the binding-protein-dependent transport system permease family.</text>
</comment>
<dbReference type="AlphaFoldDB" id="A0A964T4F5"/>
<evidence type="ECO:0000256" key="2">
    <source>
        <dbReference type="ARBA" id="ARBA00022448"/>
    </source>
</evidence>
<evidence type="ECO:0000256" key="4">
    <source>
        <dbReference type="ARBA" id="ARBA00022692"/>
    </source>
</evidence>
<dbReference type="InterPro" id="IPR035906">
    <property type="entry name" value="MetI-like_sf"/>
</dbReference>
<keyword evidence="3" id="KW-1003">Cell membrane</keyword>
<keyword evidence="10" id="KW-1185">Reference proteome</keyword>
<keyword evidence="6 7" id="KW-0472">Membrane</keyword>
<evidence type="ECO:0000256" key="5">
    <source>
        <dbReference type="ARBA" id="ARBA00022989"/>
    </source>
</evidence>
<feature type="transmembrane region" description="Helical" evidence="7">
    <location>
        <begin position="222"/>
        <end position="241"/>
    </location>
</feature>
<evidence type="ECO:0000313" key="10">
    <source>
        <dbReference type="Proteomes" id="UP000773614"/>
    </source>
</evidence>
<evidence type="ECO:0000313" key="9">
    <source>
        <dbReference type="EMBL" id="MYZ48316.1"/>
    </source>
</evidence>
<keyword evidence="4 7" id="KW-0812">Transmembrane</keyword>
<sequence length="289" mass="31380">MGDTPELAGQAGMPGAAGSQSVFAGMARRAGARFARNWIYGLVPVVVILGAWEIASAMGAFSPLLFPAPHRIFAALWQMWLEGSLIADILGTLRRLVIGVAFGSVVGIALGALMGYVGAWERMLSPMVNFFLAIPGTALFPVTMMWFGLNEMAILFIIVFEVALTTIVSTWTGVKSIDPMTINAGRSLGAEGIALFWRVLIPAALPSIIGGLRIAFSRAWRIIIVAEMLVAIGHGLGYRLFWAREMFMSDRLYAGLLIVGVVGILIERVFLRPLEKLTVQRWGTVRELD</sequence>
<organism evidence="9 10">
    <name type="scientific">Propylenella binzhouense</name>
    <dbReference type="NCBI Taxonomy" id="2555902"/>
    <lineage>
        <taxon>Bacteria</taxon>
        <taxon>Pseudomonadati</taxon>
        <taxon>Pseudomonadota</taxon>
        <taxon>Alphaproteobacteria</taxon>
        <taxon>Hyphomicrobiales</taxon>
        <taxon>Propylenellaceae</taxon>
        <taxon>Propylenella</taxon>
    </lineage>
</organism>
<feature type="transmembrane region" description="Helical" evidence="7">
    <location>
        <begin position="128"/>
        <end position="147"/>
    </location>
</feature>
<dbReference type="GO" id="GO:0055085">
    <property type="term" value="P:transmembrane transport"/>
    <property type="evidence" value="ECO:0007669"/>
    <property type="project" value="InterPro"/>
</dbReference>
<dbReference type="Proteomes" id="UP000773614">
    <property type="component" value="Unassembled WGS sequence"/>
</dbReference>